<dbReference type="Pfam" id="PF25989">
    <property type="entry name" value="YknX_C"/>
    <property type="match status" value="1"/>
</dbReference>
<dbReference type="OrthoDB" id="11589at2"/>
<gene>
    <name evidence="3" type="ORF">SYNTR_0185</name>
</gene>
<dbReference type="InterPro" id="IPR006143">
    <property type="entry name" value="RND_pump_MFP"/>
</dbReference>
<organism evidence="3 4">
    <name type="scientific">Candidatus Syntrophocurvum alkaliphilum</name>
    <dbReference type="NCBI Taxonomy" id="2293317"/>
    <lineage>
        <taxon>Bacteria</taxon>
        <taxon>Bacillati</taxon>
        <taxon>Bacillota</taxon>
        <taxon>Clostridia</taxon>
        <taxon>Eubacteriales</taxon>
        <taxon>Syntrophomonadaceae</taxon>
        <taxon>Candidatus Syntrophocurvum</taxon>
    </lineage>
</organism>
<feature type="domain" description="YknX-like C-terminal permuted SH3-like" evidence="2">
    <location>
        <begin position="316"/>
        <end position="384"/>
    </location>
</feature>
<evidence type="ECO:0000313" key="4">
    <source>
        <dbReference type="Proteomes" id="UP000426444"/>
    </source>
</evidence>
<protein>
    <recommendedName>
        <fullName evidence="2">YknX-like C-terminal permuted SH3-like domain-containing protein</fullName>
    </recommendedName>
</protein>
<dbReference type="GO" id="GO:0015562">
    <property type="term" value="F:efflux transmembrane transporter activity"/>
    <property type="evidence" value="ECO:0007669"/>
    <property type="project" value="TreeGrafter"/>
</dbReference>
<dbReference type="RefSeq" id="WP_156202738.1">
    <property type="nucleotide sequence ID" value="NZ_CP046457.1"/>
</dbReference>
<sequence>MKTKWKVVLGIIVGVVFVAIIVAQVTQGINVDVQKIESGDIDVSFNETGELVSEDKRNIYSMYSATINNIMVAEGSKVSKGELLATLEDTELNYKLNELESNLRSISNKKELNTRILENNLDVAEKNYERMKALYEKGAIPTVEIEEAEEALKLAEFDLKQNTVSLANEKEAIIARKNMLLHQKNSHNIYAPIDGVIASVDVKEGEISNPQTAIMKLLPIDGHSELLVESTVLTQDVNDLYNGLSVNLTFERRNEDLVFAGKVIGISPYAKESYSPLGLEEERVKITILPDIPEGANLAPGYKLDVEFITKEESDVLAVPKNALFTYEGEDALFIVDNNRAKVQEVITGIESRRDVVIKEGLSKNDLVITNPQVDGLSDGSRVSYE</sequence>
<dbReference type="PANTHER" id="PTHR30469:SF15">
    <property type="entry name" value="HLYD FAMILY OF SECRETION PROTEINS"/>
    <property type="match status" value="1"/>
</dbReference>
<proteinExistence type="inferred from homology"/>
<evidence type="ECO:0000259" key="2">
    <source>
        <dbReference type="Pfam" id="PF25989"/>
    </source>
</evidence>
<dbReference type="InterPro" id="IPR058637">
    <property type="entry name" value="YknX-like_C"/>
</dbReference>
<evidence type="ECO:0000256" key="1">
    <source>
        <dbReference type="ARBA" id="ARBA00009477"/>
    </source>
</evidence>
<dbReference type="NCBIfam" id="TIGR01730">
    <property type="entry name" value="RND_mfp"/>
    <property type="match status" value="1"/>
</dbReference>
<evidence type="ECO:0000313" key="3">
    <source>
        <dbReference type="EMBL" id="QGT98778.1"/>
    </source>
</evidence>
<dbReference type="AlphaFoldDB" id="A0A6I6DDV4"/>
<reference evidence="4" key="1">
    <citation type="journal article" date="2019" name="Microbiology">
        <title>Complete Genome Sequence of an Uncultured Bacterium of the Candidate Phylum Bipolaricaulota.</title>
        <authorList>
            <person name="Kadnikov V.V."/>
            <person name="Mardanov A.V."/>
            <person name="Beletsky A.V."/>
            <person name="Frank Y.A."/>
            <person name="Karnachuk O.V."/>
            <person name="Ravin N.V."/>
        </authorList>
    </citation>
    <scope>NUCLEOTIDE SEQUENCE [LARGE SCALE GENOMIC DNA]</scope>
</reference>
<name>A0A6I6DDV4_9FIRM</name>
<dbReference type="Proteomes" id="UP000426444">
    <property type="component" value="Chromosome"/>
</dbReference>
<dbReference type="GO" id="GO:1990281">
    <property type="term" value="C:efflux pump complex"/>
    <property type="evidence" value="ECO:0007669"/>
    <property type="project" value="TreeGrafter"/>
</dbReference>
<dbReference type="KEGG" id="salq:SYNTR_0185"/>
<comment type="similarity">
    <text evidence="1">Belongs to the membrane fusion protein (MFP) (TC 8.A.1) family.</text>
</comment>
<dbReference type="Gene3D" id="2.40.420.20">
    <property type="match status" value="1"/>
</dbReference>
<dbReference type="EMBL" id="CP046457">
    <property type="protein sequence ID" value="QGT98778.1"/>
    <property type="molecule type" value="Genomic_DNA"/>
</dbReference>
<keyword evidence="4" id="KW-1185">Reference proteome</keyword>
<dbReference type="SUPFAM" id="SSF111369">
    <property type="entry name" value="HlyD-like secretion proteins"/>
    <property type="match status" value="1"/>
</dbReference>
<dbReference type="Gene3D" id="1.10.287.470">
    <property type="entry name" value="Helix hairpin bin"/>
    <property type="match status" value="1"/>
</dbReference>
<dbReference type="PANTHER" id="PTHR30469">
    <property type="entry name" value="MULTIDRUG RESISTANCE PROTEIN MDTA"/>
    <property type="match status" value="1"/>
</dbReference>
<accession>A0A6I6DDV4</accession>
<dbReference type="Gene3D" id="2.40.50.100">
    <property type="match status" value="1"/>
</dbReference>